<evidence type="ECO:0000313" key="3">
    <source>
        <dbReference type="Proteomes" id="UP000094378"/>
    </source>
</evidence>
<dbReference type="AlphaFoldDB" id="A0A1B3SJT3"/>
<keyword evidence="1" id="KW-0472">Membrane</keyword>
<accession>A0A1B3SJT3</accession>
<protein>
    <recommendedName>
        <fullName evidence="4">MFS transporter</fullName>
    </recommendedName>
</protein>
<keyword evidence="3" id="KW-1185">Reference proteome</keyword>
<feature type="transmembrane region" description="Helical" evidence="1">
    <location>
        <begin position="193"/>
        <end position="213"/>
    </location>
</feature>
<evidence type="ECO:0008006" key="4">
    <source>
        <dbReference type="Google" id="ProtNLM"/>
    </source>
</evidence>
<evidence type="ECO:0000256" key="1">
    <source>
        <dbReference type="SAM" id="Phobius"/>
    </source>
</evidence>
<dbReference type="EMBL" id="CP017015">
    <property type="protein sequence ID" value="AOG60193.1"/>
    <property type="molecule type" value="Genomic_DNA"/>
</dbReference>
<gene>
    <name evidence="2" type="ORF">SHELI_v1c02380</name>
</gene>
<dbReference type="Proteomes" id="UP000094378">
    <property type="component" value="Chromosome"/>
</dbReference>
<dbReference type="PATRIC" id="fig|216938.3.peg.240"/>
<reference evidence="2 3" key="1">
    <citation type="submission" date="2016-08" db="EMBL/GenBank/DDBJ databases">
        <title>Complete genome sequence of Spiroplasma helicoides TABS-2 (DSM 22551).</title>
        <authorList>
            <person name="Shen W.-Y."/>
            <person name="Lo W.-S."/>
            <person name="Lai Y.-C."/>
            <person name="Kuo C.-H."/>
        </authorList>
    </citation>
    <scope>NUCLEOTIDE SEQUENCE [LARGE SCALE GENOMIC DNA]</scope>
    <source>
        <strain evidence="2 3">TABS-2</strain>
    </source>
</reference>
<evidence type="ECO:0000313" key="2">
    <source>
        <dbReference type="EMBL" id="AOG60193.1"/>
    </source>
</evidence>
<dbReference type="RefSeq" id="WP_069115972.1">
    <property type="nucleotide sequence ID" value="NZ_CP017015.1"/>
</dbReference>
<sequence>MQNWDIVVLLPILFITCFAVIGFVIYKEKIKHSAGFFLLGILVFWIFASLVGYQLSKGLNYMASDLSPTTYILLILLSSSIFTIFLKPLATFYTGVIRMRKFWTCLSYSGLILTSIILLTVKIDLYTFTILSILYSLLLSTSTIHNLLLNEQFYYRINTLPVTWICYTFIGVGSILGVYFGDIQTVIFKNFNFTIFNSLAIVVGIILLVFSVINKENKNLAGVFDSDVIDQLPKKSNWNFLAIYTIVLLLSLSYSLANSILITDFLSLKLWEIYKNSEAANLWVRISGYATVIPSLLVSYFIYKYLMKYFGQKYLFMINLFLLFFAYTILAFVKNPYVFIILNIFIGISFNQLMYSLFSLCMFWNYRAPKNPVTGFYGSSLYLGKFIVEVIEQPLVSQNKSLYGKMPNLSDSYNENLNLNELDQTYGNTVTIIFACCSVIVLFATLIYFYTNAKLMADFTDYRLATQNLKTILKKQIMLKAKTKVDVSNGKIA</sequence>
<feature type="transmembrane region" description="Helical" evidence="1">
    <location>
        <begin position="102"/>
        <end position="119"/>
    </location>
</feature>
<feature type="transmembrane region" description="Helical" evidence="1">
    <location>
        <begin position="71"/>
        <end position="90"/>
    </location>
</feature>
<feature type="transmembrane region" description="Helical" evidence="1">
    <location>
        <begin position="161"/>
        <end position="181"/>
    </location>
</feature>
<dbReference type="STRING" id="216938.SHELI_v1c02380"/>
<feature type="transmembrane region" description="Helical" evidence="1">
    <location>
        <begin position="339"/>
        <end position="364"/>
    </location>
</feature>
<dbReference type="InterPro" id="IPR036259">
    <property type="entry name" value="MFS_trans_sf"/>
</dbReference>
<keyword evidence="1" id="KW-1133">Transmembrane helix</keyword>
<name>A0A1B3SJT3_9MOLU</name>
<organism evidence="2 3">
    <name type="scientific">Spiroplasma helicoides</name>
    <dbReference type="NCBI Taxonomy" id="216938"/>
    <lineage>
        <taxon>Bacteria</taxon>
        <taxon>Bacillati</taxon>
        <taxon>Mycoplasmatota</taxon>
        <taxon>Mollicutes</taxon>
        <taxon>Entomoplasmatales</taxon>
        <taxon>Spiroplasmataceae</taxon>
        <taxon>Spiroplasma</taxon>
    </lineage>
</organism>
<keyword evidence="1" id="KW-0812">Transmembrane</keyword>
<feature type="transmembrane region" description="Helical" evidence="1">
    <location>
        <begin position="282"/>
        <end position="302"/>
    </location>
</feature>
<feature type="transmembrane region" description="Helical" evidence="1">
    <location>
        <begin position="6"/>
        <end position="26"/>
    </location>
</feature>
<feature type="transmembrane region" description="Helical" evidence="1">
    <location>
        <begin position="125"/>
        <end position="149"/>
    </location>
</feature>
<proteinExistence type="predicted"/>
<feature type="transmembrane region" description="Helical" evidence="1">
    <location>
        <begin position="33"/>
        <end position="51"/>
    </location>
</feature>
<feature type="transmembrane region" description="Helical" evidence="1">
    <location>
        <begin position="430"/>
        <end position="450"/>
    </location>
</feature>
<feature type="transmembrane region" description="Helical" evidence="1">
    <location>
        <begin position="314"/>
        <end position="333"/>
    </location>
</feature>
<dbReference type="SUPFAM" id="SSF103473">
    <property type="entry name" value="MFS general substrate transporter"/>
    <property type="match status" value="1"/>
</dbReference>
<dbReference type="KEGG" id="shj:SHELI_v1c02380"/>
<dbReference type="OrthoDB" id="387641at2"/>
<feature type="transmembrane region" description="Helical" evidence="1">
    <location>
        <begin position="241"/>
        <end position="262"/>
    </location>
</feature>